<dbReference type="InterPro" id="IPR039968">
    <property type="entry name" value="BcerS-like"/>
</dbReference>
<dbReference type="Gene3D" id="3.40.630.30">
    <property type="match status" value="1"/>
</dbReference>
<dbReference type="SUPFAM" id="SSF55729">
    <property type="entry name" value="Acyl-CoA N-acyltransferases (Nat)"/>
    <property type="match status" value="1"/>
</dbReference>
<gene>
    <name evidence="1" type="ORF">HUK84_08910</name>
</gene>
<dbReference type="AlphaFoldDB" id="A0A7Y7IVR8"/>
<accession>A0A7Y7IVR8</accession>
<sequence>MNQADQLVIIPVAGRRQMSLFLQLPRRLYAGLPGYVPPLDMEQKDLLHPAKSGFFGHGRAQYFLAMRAGRPVGRISAHVDDLAIETLGEKIGFFGALDAIDDLAVVSALLDAACAWLRAQGMPLARGPMTLNSNGELGMMVDGQHAPPMIAMPWHPHWLPAMIEACGFAKAMDFLAYQMEIGPAAEQAHLVPASLRLGEGKLGDVTTRGMRRRQIAEDGEILRRLYNEAWRNNWGFVPLTADEMRGMIAQMKPILKSEHLVLIEHKGEPAAVALVVPNLYDVAGDLGGAPSPLGWIKLGGRLLRHRFHSARVILLGVSSKVEGTALGAMLPALAITELMRRGRSLPYRMVEMGWILETNMPVRRLIERLAPEPCKRYRVYDRSLTD</sequence>
<dbReference type="PANTHER" id="PTHR41368">
    <property type="entry name" value="PROTEIN YGHO"/>
    <property type="match status" value="1"/>
</dbReference>
<reference evidence="1 2" key="1">
    <citation type="submission" date="2020-06" db="EMBL/GenBank/DDBJ databases">
        <title>Description of novel acetic acid bacteria.</title>
        <authorList>
            <person name="Sombolestani A."/>
        </authorList>
    </citation>
    <scope>NUCLEOTIDE SEQUENCE [LARGE SCALE GENOMIC DNA]</scope>
    <source>
        <strain evidence="1 2">LMG 31431</strain>
    </source>
</reference>
<dbReference type="InterPro" id="IPR016181">
    <property type="entry name" value="Acyl_CoA_acyltransferase"/>
</dbReference>
<organism evidence="1 2">
    <name type="scientific">Nguyenibacter vanlangensis</name>
    <dbReference type="NCBI Taxonomy" id="1216886"/>
    <lineage>
        <taxon>Bacteria</taxon>
        <taxon>Pseudomonadati</taxon>
        <taxon>Pseudomonadota</taxon>
        <taxon>Alphaproteobacteria</taxon>
        <taxon>Acetobacterales</taxon>
        <taxon>Acetobacteraceae</taxon>
        <taxon>Nguyenibacter</taxon>
    </lineage>
</organism>
<evidence type="ECO:0000313" key="1">
    <source>
        <dbReference type="EMBL" id="NVN11253.1"/>
    </source>
</evidence>
<dbReference type="EMBL" id="JABXXP010000142">
    <property type="protein sequence ID" value="NVN11253.1"/>
    <property type="molecule type" value="Genomic_DNA"/>
</dbReference>
<comment type="caution">
    <text evidence="1">The sequence shown here is derived from an EMBL/GenBank/DDBJ whole genome shotgun (WGS) entry which is preliminary data.</text>
</comment>
<evidence type="ECO:0000313" key="2">
    <source>
        <dbReference type="Proteomes" id="UP000534870"/>
    </source>
</evidence>
<evidence type="ECO:0008006" key="3">
    <source>
        <dbReference type="Google" id="ProtNLM"/>
    </source>
</evidence>
<dbReference type="PANTHER" id="PTHR41368:SF1">
    <property type="entry name" value="PROTEIN YGHO"/>
    <property type="match status" value="1"/>
</dbReference>
<proteinExistence type="predicted"/>
<name>A0A7Y7IVR8_9PROT</name>
<dbReference type="RefSeq" id="WP_176639984.1">
    <property type="nucleotide sequence ID" value="NZ_JABXXP010000142.1"/>
</dbReference>
<dbReference type="Proteomes" id="UP000534870">
    <property type="component" value="Unassembled WGS sequence"/>
</dbReference>
<protein>
    <recommendedName>
        <fullName evidence="3">N-acetyltransferase domain-containing protein</fullName>
    </recommendedName>
</protein>